<evidence type="ECO:0000256" key="2">
    <source>
        <dbReference type="ARBA" id="ARBA00022692"/>
    </source>
</evidence>
<dbReference type="PANTHER" id="PTHR30371">
    <property type="entry name" value="SEC-INDEPENDENT PROTEIN TRANSLOCASE PROTEIN TATC"/>
    <property type="match status" value="1"/>
</dbReference>
<dbReference type="HAMAP" id="MF_00902">
    <property type="entry name" value="TatC"/>
    <property type="match status" value="1"/>
</dbReference>
<feature type="transmembrane region" description="Helical" evidence="5">
    <location>
        <begin position="366"/>
        <end position="383"/>
    </location>
</feature>
<keyword evidence="3 5" id="KW-1133">Transmembrane helix</keyword>
<accession>A0AAE4MJU0</accession>
<organism evidence="6 7">
    <name type="scientific">Methanolapillus africanus</name>
    <dbReference type="NCBI Taxonomy" id="3028297"/>
    <lineage>
        <taxon>Archaea</taxon>
        <taxon>Methanobacteriati</taxon>
        <taxon>Methanobacteriota</taxon>
        <taxon>Stenosarchaea group</taxon>
        <taxon>Methanomicrobia</taxon>
        <taxon>Methanosarcinales</taxon>
        <taxon>Methanosarcinaceae</taxon>
        <taxon>Methanolapillus</taxon>
    </lineage>
</organism>
<comment type="subunit">
    <text evidence="5">Forms a complex with TatA.</text>
</comment>
<dbReference type="PANTHER" id="PTHR30371:SF0">
    <property type="entry name" value="SEC-INDEPENDENT PROTEIN TRANSLOCASE PROTEIN TATC, CHLOROPLASTIC-RELATED"/>
    <property type="match status" value="1"/>
</dbReference>
<feature type="transmembrane region" description="Helical" evidence="5">
    <location>
        <begin position="330"/>
        <end position="354"/>
    </location>
</feature>
<keyword evidence="5" id="KW-0811">Translocation</keyword>
<comment type="caution">
    <text evidence="5">Lacks conserved residue(s) required for the propagation of feature annotation.</text>
</comment>
<gene>
    <name evidence="5 6" type="primary">tatC</name>
    <name evidence="6" type="ORF">MsAg5_10160</name>
</gene>
<reference evidence="6" key="1">
    <citation type="submission" date="2023-06" db="EMBL/GenBank/DDBJ databases">
        <title>Genome sequence of Methanosarcinaceae archaeon Ag5.</title>
        <authorList>
            <person name="Protasov E."/>
            <person name="Platt K."/>
            <person name="Poehlein A."/>
            <person name="Daniel R."/>
            <person name="Brune A."/>
        </authorList>
    </citation>
    <scope>NUCLEOTIDE SEQUENCE</scope>
    <source>
        <strain evidence="6">Ag5</strain>
    </source>
</reference>
<feature type="transmembrane region" description="Helical" evidence="5">
    <location>
        <begin position="21"/>
        <end position="39"/>
    </location>
</feature>
<protein>
    <recommendedName>
        <fullName evidence="5">Sec-independent protein translocase protein TatC</fullName>
    </recommendedName>
</protein>
<evidence type="ECO:0000313" key="6">
    <source>
        <dbReference type="EMBL" id="MDV0447140.1"/>
    </source>
</evidence>
<sequence>MELSEEFQVLLSFIESIKKKLFIIVAVFLVAAVVAYPLTDYVINDAIERSLPHVSTSSTDITDHFDQYFVVYSGPWKVEDVDVNLLLNDSDKNVLIYTRPVNITDAGTVVQDIILSNTVKPSSLSLIMEFINGTSNMSVNDLMTALLEGASQDTLTIADLSGTSEILIYQAVPYSTANATGNEIKEIGQIGAEFENITGQPPMFTIAYPEKTPEEESGNNGPMVVYTKPLEVPLLKLKMSIVIAAIFTLPLLFYMGGKEIYKHVNVKKYNLKEKIPFKSRWILLVAVIIFISFILGAIYSYFFMAPLFIQFLYISAAAAGAQATYSIYDFVSFIAMLTLIFGLIFEFPIVIFVLNRLGLVQKRMLTKYRKHVYVILFIIAAVITPPDVISQVIVAIPMIFFYEISILIVKLFGKKDPPLPAVVDDY</sequence>
<dbReference type="EMBL" id="JAWDKD010000018">
    <property type="protein sequence ID" value="MDV0447140.1"/>
    <property type="molecule type" value="Genomic_DNA"/>
</dbReference>
<comment type="caution">
    <text evidence="6">The sequence shown here is derived from an EMBL/GenBank/DDBJ whole genome shotgun (WGS) entry which is preliminary data.</text>
</comment>
<keyword evidence="2 5" id="KW-0812">Transmembrane</keyword>
<dbReference type="GO" id="GO:0033281">
    <property type="term" value="C:TAT protein transport complex"/>
    <property type="evidence" value="ECO:0007669"/>
    <property type="project" value="UniProtKB-UniRule"/>
</dbReference>
<evidence type="ECO:0000313" key="7">
    <source>
        <dbReference type="Proteomes" id="UP001271789"/>
    </source>
</evidence>
<keyword evidence="4 5" id="KW-0472">Membrane</keyword>
<evidence type="ECO:0000256" key="5">
    <source>
        <dbReference type="HAMAP-Rule" id="MF_00902"/>
    </source>
</evidence>
<name>A0AAE4MJU0_9EURY</name>
<dbReference type="Proteomes" id="UP001271789">
    <property type="component" value="Unassembled WGS sequence"/>
</dbReference>
<evidence type="ECO:0000256" key="1">
    <source>
        <dbReference type="ARBA" id="ARBA00004141"/>
    </source>
</evidence>
<keyword evidence="5" id="KW-1003">Cell membrane</keyword>
<proteinExistence type="inferred from homology"/>
<feature type="transmembrane region" description="Helical" evidence="5">
    <location>
        <begin position="281"/>
        <end position="302"/>
    </location>
</feature>
<comment type="similarity">
    <text evidence="5">Belongs to the TatC family.</text>
</comment>
<dbReference type="AlphaFoldDB" id="A0AAE4MJU0"/>
<feature type="transmembrane region" description="Helical" evidence="5">
    <location>
        <begin position="239"/>
        <end position="261"/>
    </location>
</feature>
<comment type="function">
    <text evidence="5">Part of the twin-arginine translocation (Tat) system that transports large folded proteins containing a characteristic twin-arginine motif in their signal peptide across membranes.</text>
</comment>
<dbReference type="GO" id="GO:0043953">
    <property type="term" value="P:protein transport by the Tat complex"/>
    <property type="evidence" value="ECO:0007669"/>
    <property type="project" value="UniProtKB-UniRule"/>
</dbReference>
<dbReference type="GO" id="GO:0009977">
    <property type="term" value="F:proton motive force dependent protein transmembrane transporter activity"/>
    <property type="evidence" value="ECO:0007669"/>
    <property type="project" value="TreeGrafter"/>
</dbReference>
<comment type="subcellular location">
    <subcellularLocation>
        <location evidence="5">Cell membrane</location>
        <topology evidence="5">Multi-pass membrane protein</topology>
    </subcellularLocation>
    <subcellularLocation>
        <location evidence="1">Membrane</location>
        <topology evidence="1">Multi-pass membrane protein</topology>
    </subcellularLocation>
</comment>
<evidence type="ECO:0000256" key="4">
    <source>
        <dbReference type="ARBA" id="ARBA00023136"/>
    </source>
</evidence>
<dbReference type="Pfam" id="PF00902">
    <property type="entry name" value="TatC"/>
    <property type="match status" value="1"/>
</dbReference>
<dbReference type="GO" id="GO:0065002">
    <property type="term" value="P:intracellular protein transmembrane transport"/>
    <property type="evidence" value="ECO:0007669"/>
    <property type="project" value="TreeGrafter"/>
</dbReference>
<keyword evidence="5" id="KW-0653">Protein transport</keyword>
<keyword evidence="7" id="KW-1185">Reference proteome</keyword>
<evidence type="ECO:0000256" key="3">
    <source>
        <dbReference type="ARBA" id="ARBA00022989"/>
    </source>
</evidence>
<keyword evidence="5" id="KW-0813">Transport</keyword>
<dbReference type="InterPro" id="IPR002033">
    <property type="entry name" value="TatC"/>
</dbReference>